<evidence type="ECO:0008006" key="4">
    <source>
        <dbReference type="Google" id="ProtNLM"/>
    </source>
</evidence>
<organism evidence="2 3">
    <name type="scientific">Mucuna pruriens</name>
    <name type="common">Velvet bean</name>
    <name type="synonym">Dolichos pruriens</name>
    <dbReference type="NCBI Taxonomy" id="157652"/>
    <lineage>
        <taxon>Eukaryota</taxon>
        <taxon>Viridiplantae</taxon>
        <taxon>Streptophyta</taxon>
        <taxon>Embryophyta</taxon>
        <taxon>Tracheophyta</taxon>
        <taxon>Spermatophyta</taxon>
        <taxon>Magnoliopsida</taxon>
        <taxon>eudicotyledons</taxon>
        <taxon>Gunneridae</taxon>
        <taxon>Pentapetalae</taxon>
        <taxon>rosids</taxon>
        <taxon>fabids</taxon>
        <taxon>Fabales</taxon>
        <taxon>Fabaceae</taxon>
        <taxon>Papilionoideae</taxon>
        <taxon>50 kb inversion clade</taxon>
        <taxon>NPAAA clade</taxon>
        <taxon>indigoferoid/millettioid clade</taxon>
        <taxon>Phaseoleae</taxon>
        <taxon>Mucuna</taxon>
    </lineage>
</organism>
<dbReference type="EMBL" id="QJKJ01004723">
    <property type="protein sequence ID" value="RDX92995.1"/>
    <property type="molecule type" value="Genomic_DNA"/>
</dbReference>
<dbReference type="GO" id="GO:0003676">
    <property type="term" value="F:nucleic acid binding"/>
    <property type="evidence" value="ECO:0007669"/>
    <property type="project" value="InterPro"/>
</dbReference>
<keyword evidence="3" id="KW-1185">Reference proteome</keyword>
<evidence type="ECO:0000313" key="2">
    <source>
        <dbReference type="EMBL" id="RDX92995.1"/>
    </source>
</evidence>
<dbReference type="OrthoDB" id="913719at2759"/>
<protein>
    <recommendedName>
        <fullName evidence="4">CCHC-type domain-containing protein</fullName>
    </recommendedName>
</protein>
<dbReference type="InterPro" id="IPR036875">
    <property type="entry name" value="Znf_CCHC_sf"/>
</dbReference>
<dbReference type="AlphaFoldDB" id="A0A371GR12"/>
<evidence type="ECO:0000256" key="1">
    <source>
        <dbReference type="SAM" id="MobiDB-lite"/>
    </source>
</evidence>
<feature type="non-terminal residue" evidence="2">
    <location>
        <position position="1"/>
    </location>
</feature>
<name>A0A371GR12_MUCPR</name>
<comment type="caution">
    <text evidence="2">The sequence shown here is derived from an EMBL/GenBank/DDBJ whole genome shotgun (WGS) entry which is preliminary data.</text>
</comment>
<proteinExistence type="predicted"/>
<dbReference type="Pfam" id="PF14223">
    <property type="entry name" value="Retrotran_gag_2"/>
    <property type="match status" value="1"/>
</dbReference>
<dbReference type="Proteomes" id="UP000257109">
    <property type="component" value="Unassembled WGS sequence"/>
</dbReference>
<reference evidence="2" key="1">
    <citation type="submission" date="2018-05" db="EMBL/GenBank/DDBJ databases">
        <title>Draft genome of Mucuna pruriens seed.</title>
        <authorList>
            <person name="Nnadi N.E."/>
            <person name="Vos R."/>
            <person name="Hasami M.H."/>
            <person name="Devisetty U.K."/>
            <person name="Aguiy J.C."/>
        </authorList>
    </citation>
    <scope>NUCLEOTIDE SEQUENCE [LARGE SCALE GENOMIC DNA]</scope>
    <source>
        <strain evidence="2">JCA_2017</strain>
    </source>
</reference>
<accession>A0A371GR12</accession>
<dbReference type="PANTHER" id="PTHR34676">
    <property type="entry name" value="DUF4219 DOMAIN-CONTAINING PROTEIN-RELATED"/>
    <property type="match status" value="1"/>
</dbReference>
<dbReference type="PANTHER" id="PTHR34676:SF27">
    <property type="entry name" value="ASPARTYL-TRNA SYNTHETASE"/>
    <property type="match status" value="1"/>
</dbReference>
<dbReference type="GO" id="GO:0008270">
    <property type="term" value="F:zinc ion binding"/>
    <property type="evidence" value="ECO:0007669"/>
    <property type="project" value="InterPro"/>
</dbReference>
<feature type="compositionally biased region" description="Basic residues" evidence="1">
    <location>
        <begin position="227"/>
        <end position="238"/>
    </location>
</feature>
<dbReference type="SUPFAM" id="SSF57756">
    <property type="entry name" value="Retrovirus zinc finger-like domains"/>
    <property type="match status" value="1"/>
</dbReference>
<feature type="compositionally biased region" description="Basic and acidic residues" evidence="1">
    <location>
        <begin position="217"/>
        <end position="226"/>
    </location>
</feature>
<dbReference type="STRING" id="157652.A0A371GR12"/>
<evidence type="ECO:0000313" key="3">
    <source>
        <dbReference type="Proteomes" id="UP000257109"/>
    </source>
</evidence>
<feature type="region of interest" description="Disordered" evidence="1">
    <location>
        <begin position="217"/>
        <end position="238"/>
    </location>
</feature>
<gene>
    <name evidence="2" type="ORF">CR513_24806</name>
</gene>
<sequence>MTYQPSKLKVESEYEKVHSCKSSKEIKDTLALAYRCTSQVKDSKISMLAYKYELFTMDDNETINLMFGRFQKIINNLRSLGKTYDNYDHITKILRSLPRRWRPQVTTLRASKDLKKLPMEELLGMLKFSKMEALKGSTSKAFKVVESCGDISYGDFSYKDELSFILRKIQSMWKHKRGPRWKNNFKKHTKETENKTQVVCYECKELGNFKSECPNLEKKEEKEKKKTFIKKKKSLMAT</sequence>